<feature type="transmembrane region" description="Helical" evidence="1">
    <location>
        <begin position="41"/>
        <end position="59"/>
    </location>
</feature>
<evidence type="ECO:0000313" key="2">
    <source>
        <dbReference type="EMBL" id="MDN4072112.1"/>
    </source>
</evidence>
<protein>
    <submittedName>
        <fullName evidence="2">Uncharacterized protein</fullName>
    </submittedName>
</protein>
<sequence>MFSTQKAIKSFFSFLTILMLAGIIFGALGDSSADYSAWERLLAAVVGSLFVVLINYLLYKLLLFLKK</sequence>
<dbReference type="Proteomes" id="UP001168694">
    <property type="component" value="Unassembled WGS sequence"/>
</dbReference>
<feature type="transmembrane region" description="Helical" evidence="1">
    <location>
        <begin position="12"/>
        <end position="29"/>
    </location>
</feature>
<keyword evidence="1" id="KW-0812">Transmembrane</keyword>
<name>A0ABT8E2I1_9BACL</name>
<keyword evidence="1" id="KW-1133">Transmembrane helix</keyword>
<dbReference type="EMBL" id="JAUHLN010000001">
    <property type="protein sequence ID" value="MDN4072112.1"/>
    <property type="molecule type" value="Genomic_DNA"/>
</dbReference>
<reference evidence="2" key="1">
    <citation type="submission" date="2023-06" db="EMBL/GenBank/DDBJ databases">
        <title>Draft Genome Sequences of Representative Paenibacillus Polymyxa, Bacillus cereus, Fictibacillus sp., and Brevibacillus agri Strains Isolated from Amazonian Dark Earth.</title>
        <authorList>
            <person name="Pellegrinetti T.A."/>
            <person name="Cunha I.C.M."/>
            <person name="Chaves M.G."/>
            <person name="Freitas A.S."/>
            <person name="Silva A.V.R."/>
            <person name="Tsai S.M."/>
            <person name="Mendes L.W."/>
        </authorList>
    </citation>
    <scope>NUCLEOTIDE SEQUENCE</scope>
    <source>
        <strain evidence="2">CENA-BCM004</strain>
    </source>
</reference>
<gene>
    <name evidence="2" type="ORF">QYF49_03575</name>
</gene>
<comment type="caution">
    <text evidence="2">The sequence shown here is derived from an EMBL/GenBank/DDBJ whole genome shotgun (WGS) entry which is preliminary data.</text>
</comment>
<organism evidence="2 3">
    <name type="scientific">Fictibacillus terranigra</name>
    <dbReference type="NCBI Taxonomy" id="3058424"/>
    <lineage>
        <taxon>Bacteria</taxon>
        <taxon>Bacillati</taxon>
        <taxon>Bacillota</taxon>
        <taxon>Bacilli</taxon>
        <taxon>Bacillales</taxon>
        <taxon>Fictibacillaceae</taxon>
        <taxon>Fictibacillus</taxon>
    </lineage>
</organism>
<evidence type="ECO:0000256" key="1">
    <source>
        <dbReference type="SAM" id="Phobius"/>
    </source>
</evidence>
<proteinExistence type="predicted"/>
<keyword evidence="1" id="KW-0472">Membrane</keyword>
<dbReference type="RefSeq" id="WP_290398245.1">
    <property type="nucleotide sequence ID" value="NZ_JAUHLN010000001.1"/>
</dbReference>
<evidence type="ECO:0000313" key="3">
    <source>
        <dbReference type="Proteomes" id="UP001168694"/>
    </source>
</evidence>
<keyword evidence="3" id="KW-1185">Reference proteome</keyword>
<accession>A0ABT8E2I1</accession>